<dbReference type="InterPro" id="IPR032364">
    <property type="entry name" value="GramPos_pilinD1_N"/>
</dbReference>
<evidence type="ECO:0000256" key="2">
    <source>
        <dbReference type="SAM" id="SignalP"/>
    </source>
</evidence>
<dbReference type="NCBIfam" id="TIGR04226">
    <property type="entry name" value="RrgB_K2N_iso_D2"/>
    <property type="match status" value="1"/>
</dbReference>
<reference evidence="4 5" key="1">
    <citation type="journal article" date="2022" name="Genome Biol. Evol.">
        <title>Host diet, physiology and behaviors set the stage for Lachnospiraceae cladogenesis.</title>
        <authorList>
            <person name="Vera-Ponce De Leon A."/>
            <person name="Schneider M."/>
            <person name="Jahnes B.C."/>
            <person name="Sadowski V."/>
            <person name="Camuy-Velez L.A."/>
            <person name="Duan J."/>
            <person name="Sabree Z.L."/>
        </authorList>
    </citation>
    <scope>NUCLEOTIDE SEQUENCE [LARGE SCALE GENOMIC DNA]</scope>
    <source>
        <strain evidence="4 5">PAL113</strain>
    </source>
</reference>
<proteinExistence type="predicted"/>
<gene>
    <name evidence="4" type="ORF">NK125_09765</name>
</gene>
<protein>
    <submittedName>
        <fullName evidence="4">SpaH/EbpB family LPXTG-anchored major pilin</fullName>
    </submittedName>
</protein>
<comment type="caution">
    <text evidence="4">The sequence shown here is derived from an EMBL/GenBank/DDBJ whole genome shotgun (WGS) entry which is preliminary data.</text>
</comment>
<dbReference type="InterPro" id="IPR048052">
    <property type="entry name" value="FM1-like"/>
</dbReference>
<dbReference type="NCBIfam" id="TIGR01167">
    <property type="entry name" value="LPXTG_anchor"/>
    <property type="match status" value="1"/>
</dbReference>
<name>A0ABT1EA64_9FIRM</name>
<feature type="domain" description="Gram-positive pilin subunit D1 N-terminal" evidence="3">
    <location>
        <begin position="40"/>
        <end position="173"/>
    </location>
</feature>
<evidence type="ECO:0000313" key="5">
    <source>
        <dbReference type="Proteomes" id="UP001523566"/>
    </source>
</evidence>
<evidence type="ECO:0000256" key="1">
    <source>
        <dbReference type="SAM" id="Phobius"/>
    </source>
</evidence>
<dbReference type="EMBL" id="JAMZFW010000013">
    <property type="protein sequence ID" value="MCP1102702.1"/>
    <property type="molecule type" value="Genomic_DNA"/>
</dbReference>
<dbReference type="Gene3D" id="2.60.40.740">
    <property type="match status" value="1"/>
</dbReference>
<keyword evidence="1" id="KW-0472">Membrane</keyword>
<keyword evidence="2" id="KW-0732">Signal</keyword>
<keyword evidence="1" id="KW-0812">Transmembrane</keyword>
<sequence length="508" mass="55734">MLYKKMKKAIVLFGIIMSLNTTSLVAVADNEETPDPSVKGSITVHKFGINNEPTEAGDGLEITDADKLKEFGEPLDGVGFTLYMVKDDFEITQSTTPEEAKANAVKVGNEEIAENGKIVFPNLDSVRYYVLEETTPPEGEYAPMDMVIVSVPYGYTGTGSGWNYNVHVYPKNVNIEEVTKEVVDEEIKYFVGDTVTWKISGRINKEIRKGEAGSYEYGYYRLVDTLDSRLYFTPGSETVQGVRPDGTTIPLIIENDYIGTSTSGSHTVTFELTEKGIDRLLDGGAGRIEVIMDTMIGDTAFSTNPNNGRIENDVTKQWSNHDETETKEANPANKPGINLAYVEIMKVDHEDHGIKLDGAQFKIAASLKDAQDRKFIKNDKGEDWVVTSGADSRSGGEEHGFGIFIGLTEVSGQDKDFYLVEVKAPNAPSSHSDWKYVLRPDVIKVTIPEEEPGATVTIENTRVGKDGPGPVFMLPMTGGRGTILFTVVGVLLIGVGVIALKKTKKERE</sequence>
<dbReference type="Pfam" id="PF16555">
    <property type="entry name" value="GramPos_pilinD1"/>
    <property type="match status" value="1"/>
</dbReference>
<evidence type="ECO:0000259" key="3">
    <source>
        <dbReference type="Pfam" id="PF16555"/>
    </source>
</evidence>
<feature type="transmembrane region" description="Helical" evidence="1">
    <location>
        <begin position="482"/>
        <end position="500"/>
    </location>
</feature>
<dbReference type="NCBIfam" id="NF033902">
    <property type="entry name" value="iso_D2_wall_anc"/>
    <property type="match status" value="1"/>
</dbReference>
<feature type="chain" id="PRO_5046153011" evidence="2">
    <location>
        <begin position="29"/>
        <end position="508"/>
    </location>
</feature>
<keyword evidence="1" id="KW-1133">Transmembrane helix</keyword>
<dbReference type="InterPro" id="IPR026466">
    <property type="entry name" value="Fim_isopep_form_D2_dom"/>
</dbReference>
<accession>A0ABT1EA64</accession>
<keyword evidence="5" id="KW-1185">Reference proteome</keyword>
<dbReference type="Gene3D" id="2.60.40.10">
    <property type="entry name" value="Immunoglobulins"/>
    <property type="match status" value="2"/>
</dbReference>
<dbReference type="RefSeq" id="WP_262066488.1">
    <property type="nucleotide sequence ID" value="NZ_JAMXOD010000013.1"/>
</dbReference>
<organism evidence="4 5">
    <name type="scientific">Aequitasia blattaphilus</name>
    <dbReference type="NCBI Taxonomy" id="2949332"/>
    <lineage>
        <taxon>Bacteria</taxon>
        <taxon>Bacillati</taxon>
        <taxon>Bacillota</taxon>
        <taxon>Clostridia</taxon>
        <taxon>Lachnospirales</taxon>
        <taxon>Lachnospiraceae</taxon>
        <taxon>Aequitasia</taxon>
    </lineage>
</organism>
<dbReference type="Proteomes" id="UP001523566">
    <property type="component" value="Unassembled WGS sequence"/>
</dbReference>
<evidence type="ECO:0000313" key="4">
    <source>
        <dbReference type="EMBL" id="MCP1102702.1"/>
    </source>
</evidence>
<feature type="signal peptide" evidence="2">
    <location>
        <begin position="1"/>
        <end position="28"/>
    </location>
</feature>
<dbReference type="InterPro" id="IPR013783">
    <property type="entry name" value="Ig-like_fold"/>
</dbReference>